<evidence type="ECO:0000259" key="3">
    <source>
        <dbReference type="SMART" id="SM00225"/>
    </source>
</evidence>
<evidence type="ECO:0000313" key="4">
    <source>
        <dbReference type="EMBL" id="KAJ8656033.1"/>
    </source>
</evidence>
<dbReference type="GO" id="GO:0051260">
    <property type="term" value="P:protein homooligomerization"/>
    <property type="evidence" value="ECO:0007669"/>
    <property type="project" value="InterPro"/>
</dbReference>
<gene>
    <name evidence="4" type="ORF">O0I10_008255</name>
</gene>
<dbReference type="Gene3D" id="3.30.710.10">
    <property type="entry name" value="Potassium Channel Kv1.1, Chain A"/>
    <property type="match status" value="1"/>
</dbReference>
<dbReference type="Proteomes" id="UP001234581">
    <property type="component" value="Unassembled WGS sequence"/>
</dbReference>
<dbReference type="PANTHER" id="PTHR11145">
    <property type="entry name" value="BTB/POZ DOMAIN-CONTAINING ADAPTER FOR CUL3-MEDIATED RHOA DEGRADATION PROTEIN FAMILY MEMBER"/>
    <property type="match status" value="1"/>
</dbReference>
<feature type="domain" description="BTB" evidence="3">
    <location>
        <begin position="276"/>
        <end position="375"/>
    </location>
</feature>
<sequence>MDHAEYWTPNNPHSPTHRSPELPQRTLTGIVMEQYNSNNASSGEVAPTPTTTTTTNHHHHYYVQQERQQQQQRQYRHSFVDEQEPHPAVRFQEQSPTTPGPTSAGEQPPAYDTTACYESTTTTSSLSTPLSSSGRPTRYAGDHLDELDFTRHGYYRHDDDDQVERLRSTLSSLNTNSAWGSVWDDYQPEYKMLQETYYTKKKDIFANMEHTIQDLRELEAKFDRTKENFQGHLATDYSELCRGLMNKRNRLDREKASFEASTDHKAHGTTTFQQTDKIKLNIGGEVYQTSLSTLKKDENSLLATMFSGRHRLVAEEDGSYFIDRDPHCFRMVLNYLRDSRIPPAVLQDDALCQELLQEAKYYRIEGLVRLLEHHETT</sequence>
<feature type="compositionally biased region" description="Low complexity" evidence="2">
    <location>
        <begin position="119"/>
        <end position="138"/>
    </location>
</feature>
<dbReference type="SUPFAM" id="SSF54695">
    <property type="entry name" value="POZ domain"/>
    <property type="match status" value="1"/>
</dbReference>
<dbReference type="Pfam" id="PF02214">
    <property type="entry name" value="BTB_2"/>
    <property type="match status" value="1"/>
</dbReference>
<keyword evidence="5" id="KW-1185">Reference proteome</keyword>
<dbReference type="SMART" id="SM00225">
    <property type="entry name" value="BTB"/>
    <property type="match status" value="1"/>
</dbReference>
<organism evidence="4 5">
    <name type="scientific">Lichtheimia ornata</name>
    <dbReference type="NCBI Taxonomy" id="688661"/>
    <lineage>
        <taxon>Eukaryota</taxon>
        <taxon>Fungi</taxon>
        <taxon>Fungi incertae sedis</taxon>
        <taxon>Mucoromycota</taxon>
        <taxon>Mucoromycotina</taxon>
        <taxon>Mucoromycetes</taxon>
        <taxon>Mucorales</taxon>
        <taxon>Lichtheimiaceae</taxon>
        <taxon>Lichtheimia</taxon>
    </lineage>
</organism>
<keyword evidence="1" id="KW-0175">Coiled coil</keyword>
<feature type="region of interest" description="Disordered" evidence="2">
    <location>
        <begin position="87"/>
        <end position="139"/>
    </location>
</feature>
<evidence type="ECO:0000256" key="2">
    <source>
        <dbReference type="SAM" id="MobiDB-lite"/>
    </source>
</evidence>
<feature type="compositionally biased region" description="Polar residues" evidence="2">
    <location>
        <begin position="92"/>
        <end position="105"/>
    </location>
</feature>
<dbReference type="InterPro" id="IPR045068">
    <property type="entry name" value="BACURD1-3"/>
</dbReference>
<evidence type="ECO:0000313" key="5">
    <source>
        <dbReference type="Proteomes" id="UP001234581"/>
    </source>
</evidence>
<name>A0AAD7XWZ8_9FUNG</name>
<dbReference type="PANTHER" id="PTHR11145:SF8">
    <property type="entry name" value="RE57120P"/>
    <property type="match status" value="1"/>
</dbReference>
<reference evidence="4 5" key="1">
    <citation type="submission" date="2023-03" db="EMBL/GenBank/DDBJ databases">
        <title>Genome sequence of Lichtheimia ornata CBS 291.66.</title>
        <authorList>
            <person name="Mohabir J.T."/>
            <person name="Shea T.P."/>
            <person name="Kurbessoian T."/>
            <person name="Berby B."/>
            <person name="Fontaine J."/>
            <person name="Livny J."/>
            <person name="Gnirke A."/>
            <person name="Stajich J.E."/>
            <person name="Cuomo C.A."/>
        </authorList>
    </citation>
    <scope>NUCLEOTIDE SEQUENCE [LARGE SCALE GENOMIC DNA]</scope>
    <source>
        <strain evidence="4">CBS 291.66</strain>
    </source>
</reference>
<evidence type="ECO:0000256" key="1">
    <source>
        <dbReference type="SAM" id="Coils"/>
    </source>
</evidence>
<dbReference type="RefSeq" id="XP_058340946.1">
    <property type="nucleotide sequence ID" value="XM_058488261.1"/>
</dbReference>
<accession>A0AAD7XWZ8</accession>
<dbReference type="InterPro" id="IPR011333">
    <property type="entry name" value="SKP1/BTB/POZ_sf"/>
</dbReference>
<dbReference type="InterPro" id="IPR000210">
    <property type="entry name" value="BTB/POZ_dom"/>
</dbReference>
<protein>
    <recommendedName>
        <fullName evidence="3">BTB domain-containing protein</fullName>
    </recommendedName>
</protein>
<proteinExistence type="predicted"/>
<dbReference type="GeneID" id="83215662"/>
<dbReference type="InterPro" id="IPR003131">
    <property type="entry name" value="T1-type_BTB"/>
</dbReference>
<dbReference type="EMBL" id="JARTCD010000043">
    <property type="protein sequence ID" value="KAJ8656033.1"/>
    <property type="molecule type" value="Genomic_DNA"/>
</dbReference>
<dbReference type="AlphaFoldDB" id="A0AAD7XWZ8"/>
<comment type="caution">
    <text evidence="4">The sequence shown here is derived from an EMBL/GenBank/DDBJ whole genome shotgun (WGS) entry which is preliminary data.</text>
</comment>
<feature type="coiled-coil region" evidence="1">
    <location>
        <begin position="201"/>
        <end position="228"/>
    </location>
</feature>
<feature type="region of interest" description="Disordered" evidence="2">
    <location>
        <begin position="1"/>
        <end position="22"/>
    </location>
</feature>